<dbReference type="InterPro" id="IPR023923">
    <property type="entry name" value="AhpD_Avi7169"/>
</dbReference>
<dbReference type="InterPro" id="IPR003779">
    <property type="entry name" value="CMD-like"/>
</dbReference>
<dbReference type="AlphaFoldDB" id="A0A2A9D0D0"/>
<accession>A0A2A9D0D0</accession>
<dbReference type="NCBIfam" id="TIGR00778">
    <property type="entry name" value="ahpD_dom"/>
    <property type="match status" value="1"/>
</dbReference>
<dbReference type="NCBIfam" id="TIGR01926">
    <property type="entry name" value="peroxid_rel"/>
    <property type="match status" value="1"/>
</dbReference>
<name>A0A2A9D0D0_9MICO</name>
<dbReference type="Gene3D" id="1.20.1290.10">
    <property type="entry name" value="AhpD-like"/>
    <property type="match status" value="1"/>
</dbReference>
<evidence type="ECO:0000313" key="3">
    <source>
        <dbReference type="Proteomes" id="UP000224915"/>
    </source>
</evidence>
<evidence type="ECO:0000313" key="2">
    <source>
        <dbReference type="EMBL" id="PFG20158.1"/>
    </source>
</evidence>
<keyword evidence="2" id="KW-0575">Peroxidase</keyword>
<keyword evidence="2" id="KW-0560">Oxidoreductase</keyword>
<gene>
    <name evidence="2" type="ORF">ATL40_1745</name>
</gene>
<dbReference type="NCBIfam" id="TIGR04030">
    <property type="entry name" value="perox_Avi_7169"/>
    <property type="match status" value="1"/>
</dbReference>
<comment type="caution">
    <text evidence="2">The sequence shown here is derived from an EMBL/GenBank/DDBJ whole genome shotgun (WGS) entry which is preliminary data.</text>
</comment>
<dbReference type="RefSeq" id="WP_098469183.1">
    <property type="nucleotide sequence ID" value="NZ_PDJD01000001.1"/>
</dbReference>
<dbReference type="EMBL" id="PDJD01000001">
    <property type="protein sequence ID" value="PFG20158.1"/>
    <property type="molecule type" value="Genomic_DNA"/>
</dbReference>
<dbReference type="PANTHER" id="PTHR35446:SF2">
    <property type="entry name" value="CARBOXYMUCONOLACTONE DECARBOXYLASE-LIKE DOMAIN-CONTAINING PROTEIN"/>
    <property type="match status" value="1"/>
</dbReference>
<sequence length="208" mass="22497">MSTTTTARVTPPEHFTREQLDWLAWLEPPRAQDLTPEQIAGLVEPKRAENPYFRLLALDPAVLEARTRADLDIFHTGARDGSGLPRAERELAATATSRTNGCVFCASVHARFAATLGHRPEEVDALLAQGVHTALLEGSLSARWSAIVRAAEALTRTPIAFGPEHVAELREVGLDDAALVDLISSAGFFSWANRLMLSLGEPSVPSVP</sequence>
<evidence type="ECO:0000259" key="1">
    <source>
        <dbReference type="Pfam" id="PF02627"/>
    </source>
</evidence>
<keyword evidence="3" id="KW-1185">Reference proteome</keyword>
<protein>
    <submittedName>
        <fullName evidence="2">Alkylhydroperoxidase domain protein</fullName>
    </submittedName>
</protein>
<organism evidence="2 3">
    <name type="scientific">Serinibacter salmoneus</name>
    <dbReference type="NCBI Taxonomy" id="556530"/>
    <lineage>
        <taxon>Bacteria</taxon>
        <taxon>Bacillati</taxon>
        <taxon>Actinomycetota</taxon>
        <taxon>Actinomycetes</taxon>
        <taxon>Micrococcales</taxon>
        <taxon>Beutenbergiaceae</taxon>
        <taxon>Serinibacter</taxon>
    </lineage>
</organism>
<dbReference type="SUPFAM" id="SSF69118">
    <property type="entry name" value="AhpD-like"/>
    <property type="match status" value="1"/>
</dbReference>
<dbReference type="PANTHER" id="PTHR35446">
    <property type="entry name" value="SI:CH211-175M2.5"/>
    <property type="match status" value="1"/>
</dbReference>
<dbReference type="InterPro" id="IPR004675">
    <property type="entry name" value="AhpD_core"/>
</dbReference>
<dbReference type="Proteomes" id="UP000224915">
    <property type="component" value="Unassembled WGS sequence"/>
</dbReference>
<dbReference type="Pfam" id="PF02627">
    <property type="entry name" value="CMD"/>
    <property type="match status" value="1"/>
</dbReference>
<feature type="domain" description="Carboxymuconolactone decarboxylase-like" evidence="1">
    <location>
        <begin position="65"/>
        <end position="135"/>
    </location>
</feature>
<dbReference type="InterPro" id="IPR010195">
    <property type="entry name" value="Uncharacterised_peroxidase-rel"/>
</dbReference>
<dbReference type="OrthoDB" id="3667834at2"/>
<dbReference type="InterPro" id="IPR029032">
    <property type="entry name" value="AhpD-like"/>
</dbReference>
<dbReference type="GO" id="GO:0051920">
    <property type="term" value="F:peroxiredoxin activity"/>
    <property type="evidence" value="ECO:0007669"/>
    <property type="project" value="InterPro"/>
</dbReference>
<reference evidence="2 3" key="1">
    <citation type="submission" date="2017-10" db="EMBL/GenBank/DDBJ databases">
        <title>Sequencing the genomes of 1000 actinobacteria strains.</title>
        <authorList>
            <person name="Klenk H.-P."/>
        </authorList>
    </citation>
    <scope>NUCLEOTIDE SEQUENCE [LARGE SCALE GENOMIC DNA]</scope>
    <source>
        <strain evidence="2 3">DSM 21801</strain>
    </source>
</reference>
<proteinExistence type="predicted"/>